<reference evidence="9" key="1">
    <citation type="submission" date="2017-05" db="EMBL/GenBank/DDBJ databases">
        <title>Complete and WGS of Bordetella genogroups.</title>
        <authorList>
            <person name="Spilker T."/>
            <person name="Lipuma J."/>
        </authorList>
    </citation>
    <scope>NUCLEOTIDE SEQUENCE [LARGE SCALE GENOMIC DNA]</scope>
    <source>
        <strain evidence="9">AU8256</strain>
    </source>
</reference>
<keyword evidence="2" id="KW-0378">Hydrolase</keyword>
<comment type="function">
    <text evidence="5">Zinc chaperone that directly transfers zinc cofactor to target proteins, thereby activating them. Zinc is transferred from the CXCC motif in the GTPase domain to the zinc binding site in target proteins in a process requiring GTP hydrolysis.</text>
</comment>
<dbReference type="InterPro" id="IPR036627">
    <property type="entry name" value="CobW-likC_sf"/>
</dbReference>
<keyword evidence="3" id="KW-0143">Chaperone</keyword>
<evidence type="ECO:0000313" key="8">
    <source>
        <dbReference type="EMBL" id="OZI76062.1"/>
    </source>
</evidence>
<feature type="domain" description="CobW C-terminal" evidence="7">
    <location>
        <begin position="227"/>
        <end position="315"/>
    </location>
</feature>
<dbReference type="RefSeq" id="WP_094806896.1">
    <property type="nucleotide sequence ID" value="NZ_NEVT01000006.1"/>
</dbReference>
<dbReference type="PANTHER" id="PTHR13748">
    <property type="entry name" value="COBW-RELATED"/>
    <property type="match status" value="1"/>
</dbReference>
<dbReference type="Pfam" id="PF02492">
    <property type="entry name" value="cobW"/>
    <property type="match status" value="1"/>
</dbReference>
<dbReference type="PANTHER" id="PTHR13748:SF62">
    <property type="entry name" value="COBW DOMAIN-CONTAINING PROTEIN"/>
    <property type="match status" value="1"/>
</dbReference>
<dbReference type="GO" id="GO:0000166">
    <property type="term" value="F:nucleotide binding"/>
    <property type="evidence" value="ECO:0007669"/>
    <property type="project" value="UniProtKB-KW"/>
</dbReference>
<dbReference type="GO" id="GO:0005737">
    <property type="term" value="C:cytoplasm"/>
    <property type="evidence" value="ECO:0007669"/>
    <property type="project" value="TreeGrafter"/>
</dbReference>
<keyword evidence="1" id="KW-0547">Nucleotide-binding</keyword>
<dbReference type="SUPFAM" id="SSF52540">
    <property type="entry name" value="P-loop containing nucleoside triphosphate hydrolases"/>
    <property type="match status" value="1"/>
</dbReference>
<dbReference type="Gene3D" id="3.40.50.300">
    <property type="entry name" value="P-loop containing nucleotide triphosphate hydrolases"/>
    <property type="match status" value="1"/>
</dbReference>
<comment type="similarity">
    <text evidence="4">Belongs to the SIMIBI class G3E GTPase family. ZNG1 subfamily.</text>
</comment>
<evidence type="ECO:0000256" key="4">
    <source>
        <dbReference type="ARBA" id="ARBA00034320"/>
    </source>
</evidence>
<evidence type="ECO:0000256" key="6">
    <source>
        <dbReference type="ARBA" id="ARBA00049117"/>
    </source>
</evidence>
<evidence type="ECO:0000259" key="7">
    <source>
        <dbReference type="SMART" id="SM00833"/>
    </source>
</evidence>
<organism evidence="8 9">
    <name type="scientific">Bordetella genomosp. 2</name>
    <dbReference type="NCBI Taxonomy" id="1983456"/>
    <lineage>
        <taxon>Bacteria</taxon>
        <taxon>Pseudomonadati</taxon>
        <taxon>Pseudomonadota</taxon>
        <taxon>Betaproteobacteria</taxon>
        <taxon>Burkholderiales</taxon>
        <taxon>Alcaligenaceae</taxon>
        <taxon>Bordetella</taxon>
    </lineage>
</organism>
<dbReference type="GO" id="GO:0016787">
    <property type="term" value="F:hydrolase activity"/>
    <property type="evidence" value="ECO:0007669"/>
    <property type="project" value="UniProtKB-KW"/>
</dbReference>
<evidence type="ECO:0000313" key="9">
    <source>
        <dbReference type="Proteomes" id="UP000215633"/>
    </source>
</evidence>
<gene>
    <name evidence="8" type="ORF">CAL24_12825</name>
</gene>
<dbReference type="InterPro" id="IPR003495">
    <property type="entry name" value="CobW/HypB/UreG_nucleotide-bd"/>
</dbReference>
<evidence type="ECO:0000256" key="1">
    <source>
        <dbReference type="ARBA" id="ARBA00022741"/>
    </source>
</evidence>
<comment type="catalytic activity">
    <reaction evidence="6">
        <text>GTP + H2O = GDP + phosphate + H(+)</text>
        <dbReference type="Rhea" id="RHEA:19669"/>
        <dbReference type="ChEBI" id="CHEBI:15377"/>
        <dbReference type="ChEBI" id="CHEBI:15378"/>
        <dbReference type="ChEBI" id="CHEBI:37565"/>
        <dbReference type="ChEBI" id="CHEBI:43474"/>
        <dbReference type="ChEBI" id="CHEBI:58189"/>
    </reaction>
    <physiologicalReaction direction="left-to-right" evidence="6">
        <dbReference type="Rhea" id="RHEA:19670"/>
    </physiologicalReaction>
</comment>
<comment type="caution">
    <text evidence="8">The sequence shown here is derived from an EMBL/GenBank/DDBJ whole genome shotgun (WGS) entry which is preliminary data.</text>
</comment>
<evidence type="ECO:0000256" key="5">
    <source>
        <dbReference type="ARBA" id="ARBA00045658"/>
    </source>
</evidence>
<dbReference type="Proteomes" id="UP000215633">
    <property type="component" value="Unassembled WGS sequence"/>
</dbReference>
<keyword evidence="9" id="KW-1185">Reference proteome</keyword>
<protein>
    <submittedName>
        <fullName evidence="8">Cobalamin biosynthesis protein CobW</fullName>
    </submittedName>
</protein>
<dbReference type="Gene3D" id="3.30.1220.10">
    <property type="entry name" value="CobW-like, C-terminal domain"/>
    <property type="match status" value="1"/>
</dbReference>
<sequence>MSVDLIILSGFLGSGKTTLLVDYLRQDQAGETGVIVNEAGEIGIDGAIVADTGSQAPMLMLSNGCVCCSLRSGLVDTVTALLDAPRPSGRGPLRRIVLETSGLSRPGPIIASLADPVLAAFQPRLAVVSTYDCLAGAHERHFDEAAAQLAAAHRIVLTKTDLVEPQALQAQQRRAAAFNPLAEVVGGAGRAGMLRQVFEGVAGEPAAGLAAQALAASAGAAQRHPRISVLAGQARAPVAWDDVAQWLDDLAGYCGERLLRVKALLRVTDCAEPILVQGVGTTYGMPRRMARLADAQEAVVVIARDIDPAELAAALGPGAPVALAPAGATPPALAGFRQYS</sequence>
<dbReference type="InterPro" id="IPR051316">
    <property type="entry name" value="Zinc-reg_GTPase_activator"/>
</dbReference>
<dbReference type="InterPro" id="IPR011629">
    <property type="entry name" value="CobW-like_C"/>
</dbReference>
<dbReference type="SUPFAM" id="SSF90002">
    <property type="entry name" value="Hypothetical protein YjiA, C-terminal domain"/>
    <property type="match status" value="1"/>
</dbReference>
<proteinExistence type="inferred from homology"/>
<dbReference type="CDD" id="cd03112">
    <property type="entry name" value="CobW-like"/>
    <property type="match status" value="1"/>
</dbReference>
<dbReference type="InterPro" id="IPR027417">
    <property type="entry name" value="P-loop_NTPase"/>
</dbReference>
<dbReference type="EMBL" id="NEVT01000006">
    <property type="protein sequence ID" value="OZI76062.1"/>
    <property type="molecule type" value="Genomic_DNA"/>
</dbReference>
<accession>A0A261VRE6</accession>
<dbReference type="AlphaFoldDB" id="A0A261VRE6"/>
<evidence type="ECO:0000256" key="3">
    <source>
        <dbReference type="ARBA" id="ARBA00023186"/>
    </source>
</evidence>
<dbReference type="SMART" id="SM00833">
    <property type="entry name" value="CobW_C"/>
    <property type="match status" value="1"/>
</dbReference>
<dbReference type="Pfam" id="PF07683">
    <property type="entry name" value="CobW_C"/>
    <property type="match status" value="1"/>
</dbReference>
<evidence type="ECO:0000256" key="2">
    <source>
        <dbReference type="ARBA" id="ARBA00022801"/>
    </source>
</evidence>
<name>A0A261VRE6_9BORD</name>